<evidence type="ECO:0000313" key="2">
    <source>
        <dbReference type="EMBL" id="PTB37899.1"/>
    </source>
</evidence>
<name>A0A2T3YZA6_TRIA4</name>
<reference evidence="2 3" key="1">
    <citation type="submission" date="2016-07" db="EMBL/GenBank/DDBJ databases">
        <title>Multiple horizontal gene transfer events from other fungi enriched the ability of initially mycotrophic Trichoderma (Ascomycota) to feed on dead plant biomass.</title>
        <authorList>
            <consortium name="DOE Joint Genome Institute"/>
            <person name="Aerts A."/>
            <person name="Atanasova L."/>
            <person name="Chenthamara K."/>
            <person name="Zhang J."/>
            <person name="Grujic M."/>
            <person name="Henrissat B."/>
            <person name="Kuo A."/>
            <person name="Salamov A."/>
            <person name="Lipzen A."/>
            <person name="Labutti K."/>
            <person name="Barry K."/>
            <person name="Miao Y."/>
            <person name="Rahimi M.J."/>
            <person name="Shen Q."/>
            <person name="Grigoriev I.V."/>
            <person name="Kubicek C.P."/>
            <person name="Druzhinina I.S."/>
        </authorList>
    </citation>
    <scope>NUCLEOTIDE SEQUENCE [LARGE SCALE GENOMIC DNA]</scope>
    <source>
        <strain evidence="2 3">CBS 433.97</strain>
    </source>
</reference>
<proteinExistence type="predicted"/>
<protein>
    <recommendedName>
        <fullName evidence="4">Secreted protein</fullName>
    </recommendedName>
</protein>
<evidence type="ECO:0000313" key="3">
    <source>
        <dbReference type="Proteomes" id="UP000240493"/>
    </source>
</evidence>
<organism evidence="2 3">
    <name type="scientific">Trichoderma asperellum (strain ATCC 204424 / CBS 433.97 / NBRC 101777)</name>
    <dbReference type="NCBI Taxonomy" id="1042311"/>
    <lineage>
        <taxon>Eukaryota</taxon>
        <taxon>Fungi</taxon>
        <taxon>Dikarya</taxon>
        <taxon>Ascomycota</taxon>
        <taxon>Pezizomycotina</taxon>
        <taxon>Sordariomycetes</taxon>
        <taxon>Hypocreomycetidae</taxon>
        <taxon>Hypocreales</taxon>
        <taxon>Hypocreaceae</taxon>
        <taxon>Trichoderma</taxon>
    </lineage>
</organism>
<feature type="signal peptide" evidence="1">
    <location>
        <begin position="1"/>
        <end position="24"/>
    </location>
</feature>
<gene>
    <name evidence="2" type="ORF">M441DRAFT_260136</name>
</gene>
<dbReference type="EMBL" id="KZ679267">
    <property type="protein sequence ID" value="PTB37899.1"/>
    <property type="molecule type" value="Genomic_DNA"/>
</dbReference>
<evidence type="ECO:0008006" key="4">
    <source>
        <dbReference type="Google" id="ProtNLM"/>
    </source>
</evidence>
<dbReference type="Proteomes" id="UP000240493">
    <property type="component" value="Unassembled WGS sequence"/>
</dbReference>
<dbReference type="AlphaFoldDB" id="A0A2T3YZA6"/>
<evidence type="ECO:0000256" key="1">
    <source>
        <dbReference type="SAM" id="SignalP"/>
    </source>
</evidence>
<sequence length="133" mass="15156">MHFVRQAFSLSSCLQLLQFSVLTAHQYQKILPRRKRRHRDQHVSHKIVTCHESCCPTTASCSQVQGGPKHSSRVTTTTNQLLVIPHARGHYYSLMVTQKPPYDRPPPQQHIATCCLIYGHRPKDPSVSLQASF</sequence>
<feature type="chain" id="PRO_5015734626" description="Secreted protein" evidence="1">
    <location>
        <begin position="25"/>
        <end position="133"/>
    </location>
</feature>
<accession>A0A2T3YZA6</accession>
<keyword evidence="3" id="KW-1185">Reference proteome</keyword>
<keyword evidence="1" id="KW-0732">Signal</keyword>